<dbReference type="GO" id="GO:0005769">
    <property type="term" value="C:early endosome"/>
    <property type="evidence" value="ECO:0007669"/>
    <property type="project" value="EnsemblFungi"/>
</dbReference>
<dbReference type="GO" id="GO:0034498">
    <property type="term" value="P:early endosome to Golgi transport"/>
    <property type="evidence" value="ECO:0007669"/>
    <property type="project" value="EnsemblFungi"/>
</dbReference>
<comment type="subcellular location">
    <subcellularLocation>
        <location evidence="1">Golgi apparatus</location>
    </subcellularLocation>
</comment>
<name>G8BTS0_TETPH</name>
<reference evidence="7 8" key="1">
    <citation type="journal article" date="2011" name="Proc. Natl. Acad. Sci. U.S.A.">
        <title>Evolutionary erosion of yeast sex chromosomes by mating-type switching accidents.</title>
        <authorList>
            <person name="Gordon J.L."/>
            <person name="Armisen D."/>
            <person name="Proux-Wera E."/>
            <person name="Oheigeartaigh S.S."/>
            <person name="Byrne K.P."/>
            <person name="Wolfe K.H."/>
        </authorList>
    </citation>
    <scope>NUCLEOTIDE SEQUENCE [LARGE SCALE GENOMIC DNA]</scope>
    <source>
        <strain evidence="8">ATCC 24235 / CBS 4417 / NBRC 1672 / NRRL Y-8282 / UCD 70-5</strain>
    </source>
</reference>
<dbReference type="EMBL" id="HE612860">
    <property type="protein sequence ID" value="CCE63298.1"/>
    <property type="molecule type" value="Genomic_DNA"/>
</dbReference>
<evidence type="ECO:0000256" key="1">
    <source>
        <dbReference type="ARBA" id="ARBA00004555"/>
    </source>
</evidence>
<dbReference type="KEGG" id="tpf:TPHA_0E02060"/>
<dbReference type="OrthoDB" id="27962at2759"/>
<evidence type="ECO:0000256" key="3">
    <source>
        <dbReference type="SAM" id="MobiDB-lite"/>
    </source>
</evidence>
<accession>G8BTS0</accession>
<feature type="domain" description="Trs120/TRAPPC9 third Ig-like" evidence="6">
    <location>
        <begin position="981"/>
        <end position="1148"/>
    </location>
</feature>
<dbReference type="RefSeq" id="XP_003685732.1">
    <property type="nucleotide sequence ID" value="XM_003685684.1"/>
</dbReference>
<proteinExistence type="predicted"/>
<dbReference type="PANTHER" id="PTHR21512">
    <property type="entry name" value="TRAFFICKING PROTEIN PARTICLE COMPLEX SUBUNIT 9"/>
    <property type="match status" value="1"/>
</dbReference>
<dbReference type="InterPro" id="IPR058563">
    <property type="entry name" value="Trs120_TRAPPC9_N"/>
</dbReference>
<evidence type="ECO:0000256" key="2">
    <source>
        <dbReference type="ARBA" id="ARBA00023034"/>
    </source>
</evidence>
<dbReference type="Pfam" id="PF26251">
    <property type="entry name" value="TPR_TRAPPC9-Trs120"/>
    <property type="match status" value="1"/>
</dbReference>
<dbReference type="GO" id="GO:0005802">
    <property type="term" value="C:trans-Golgi network"/>
    <property type="evidence" value="ECO:0007669"/>
    <property type="project" value="EnsemblFungi"/>
</dbReference>
<dbReference type="GO" id="GO:0005829">
    <property type="term" value="C:cytosol"/>
    <property type="evidence" value="ECO:0007669"/>
    <property type="project" value="GOC"/>
</dbReference>
<keyword evidence="2" id="KW-0333">Golgi apparatus</keyword>
<dbReference type="eggNOG" id="KOG1953">
    <property type="taxonomic scope" value="Eukaryota"/>
</dbReference>
<dbReference type="OMA" id="EHSRDRM"/>
<feature type="compositionally biased region" description="Low complexity" evidence="3">
    <location>
        <begin position="218"/>
        <end position="230"/>
    </location>
</feature>
<keyword evidence="8" id="KW-1185">Reference proteome</keyword>
<gene>
    <name evidence="7" type="primary">TPHA0E02060</name>
    <name evidence="7" type="ordered locus">TPHA_0E02060</name>
</gene>
<evidence type="ECO:0000313" key="8">
    <source>
        <dbReference type="Proteomes" id="UP000005666"/>
    </source>
</evidence>
<dbReference type="GO" id="GO:0005085">
    <property type="term" value="F:guanyl-nucleotide exchange factor activity"/>
    <property type="evidence" value="ECO:0007669"/>
    <property type="project" value="EnsemblFungi"/>
</dbReference>
<evidence type="ECO:0000259" key="5">
    <source>
        <dbReference type="Pfam" id="PF26251"/>
    </source>
</evidence>
<dbReference type="Pfam" id="PF08626">
    <property type="entry name" value="TRAPPC9-Trs120"/>
    <property type="match status" value="1"/>
</dbReference>
<evidence type="ECO:0000259" key="4">
    <source>
        <dbReference type="Pfam" id="PF08626"/>
    </source>
</evidence>
<feature type="region of interest" description="Disordered" evidence="3">
    <location>
        <begin position="216"/>
        <end position="237"/>
    </location>
</feature>
<dbReference type="Pfam" id="PF26280">
    <property type="entry name" value="Ig_TRAPPC9-Trs120_2nd"/>
    <property type="match status" value="1"/>
</dbReference>
<dbReference type="HOGENOM" id="CLU_002231_0_0_1"/>
<evidence type="ECO:0000259" key="6">
    <source>
        <dbReference type="Pfam" id="PF26282"/>
    </source>
</evidence>
<sequence>MNNFGTYSGFVDPAKVHVLVVPIGNWEREDFKSSIDIMKKYNELRLLDISPIDSLLFTPQGFPNGRIFLNYKTSTFTNEADLFLYDFEPFRKIFIVIGLVNDDSDPLDNYKKLKELYPDIISHNLMYTNTDRTDLKETLVGDKKNDEDIGSKLFLCNLANNVEHNNNIQTVICDIAKNFLKSLDHYYSSYKHVTLRSPGAIGGSKILKTTLSPSLLNSGTSKSSQTSKASSHSKRLSTFEMTSNIKRSASLQLARSLATSDNKAQQKSQGRQLKILGNFQLLSGRYSDALNSFTEAIILLHVVRDYLWLGSALDGIAICFLLLKYLDISFKIPSVITELCPIEKLEPTNESVTNLLRKSTSSQSNVLSPRNSINSSVPPLEILNSEIILPYLIKSISDKALYYYDSSLAHNSEYVPQNVYCELLLKTTTFMVVCKNDIEISKFSMKKIINYNYSEIGIIDRTSEKIVFANEEIYYFISNIFELQVKDMEMYSQKDIYFTLAEIYGALGYYKKKTFVLRLLLVALAATSDKGIWQPSYHALLLKMVDLYNISSINPESSIVDASKTTWVTFQKKALILLIKVADKVHDKECLATFSLLLFTRFSHLMTQNEQKMHLLTYIQPLVTNSYISNYWDPFLLRDLTLEIDNNASAEVEQRLLSLKDNVMSSELAELSLSNGDLEEKKVFNPFKIRTLSNLTSTSEVKVQKPKIAQVGDNAFLKVKLQNPFKFEVYVTSFEMKEETKKYIKLDNDSVDANHPLIIQPESFIEISFPVSFISQTSSHNLVIDSLLISVFDMKPTPFNVIKKDSQLHCKEDNSNSIRGCKSSFEVQILPELPELEIKKTSKMINNQWMILEGSSDFFKLEIGNRSLRSNIDYISLSYRTNIEASIKSNYWKNMKKDDLFDYETRLEWLKNDLIKFYYYPASLLANEKSEIKFEVNSGLEFLEFLKFDIDIEYGMKSDDGQWLYIKTISIPHQLTIKKSIEIPGIDMMQLTDTFSDATYTVDWISYINEQLKRDRTSKITDYIILLLDVRNSWVDAAEVNFSFESYSSTPFIIESGHTSRVIIPIKKLGVKKHLFSNKPVPKVHKWRQFIQTGMTEDEKIRMREKFWCREYILENLKCDWVLQNGTYSGDVKFRPYIEKFSDSFMSLFYNESLEYNIDMSIDTKDINNMTAGQPFDLIVLLKRSKFSQNDSQESFRMNYMIYDINGNRHTLVADNRILSNGNMYTIFHIINSLECKLNFIPIESGKYLIEVNLCPSETSDQNIKLASQSISFEIK</sequence>
<dbReference type="STRING" id="1071381.G8BTS0"/>
<feature type="domain" description="Trs120/TRAPPC9 TPR region" evidence="5">
    <location>
        <begin position="389"/>
        <end position="625"/>
    </location>
</feature>
<dbReference type="Pfam" id="PF26282">
    <property type="entry name" value="Ig_TRAPPC9-Trs120_3rd"/>
    <property type="match status" value="1"/>
</dbReference>
<dbReference type="InterPro" id="IPR058567">
    <property type="entry name" value="Ig_TRAPPC9_Trs120_3rd"/>
</dbReference>
<organism evidence="7 8">
    <name type="scientific">Tetrapisispora phaffii (strain ATCC 24235 / CBS 4417 / NBRC 1672 / NRRL Y-8282 / UCD 70-5)</name>
    <name type="common">Yeast</name>
    <name type="synonym">Fabospora phaffii</name>
    <dbReference type="NCBI Taxonomy" id="1071381"/>
    <lineage>
        <taxon>Eukaryota</taxon>
        <taxon>Fungi</taxon>
        <taxon>Dikarya</taxon>
        <taxon>Ascomycota</taxon>
        <taxon>Saccharomycotina</taxon>
        <taxon>Saccharomycetes</taxon>
        <taxon>Saccharomycetales</taxon>
        <taxon>Saccharomycetaceae</taxon>
        <taxon>Tetrapisispora</taxon>
    </lineage>
</organism>
<feature type="domain" description="Trs120/TRAPPC9 N-terminal" evidence="4">
    <location>
        <begin position="9"/>
        <end position="335"/>
    </location>
</feature>
<dbReference type="AlphaFoldDB" id="G8BTS0"/>
<dbReference type="PANTHER" id="PTHR21512:SF5">
    <property type="entry name" value="TRAFFICKING PROTEIN PARTICLE COMPLEX SUBUNIT 9"/>
    <property type="match status" value="1"/>
</dbReference>
<evidence type="ECO:0000313" key="7">
    <source>
        <dbReference type="EMBL" id="CCE63298.1"/>
    </source>
</evidence>
<dbReference type="InterPro" id="IPR058564">
    <property type="entry name" value="TPR_TRAPPC9_Trs120"/>
</dbReference>
<dbReference type="GeneID" id="11531428"/>
<dbReference type="Proteomes" id="UP000005666">
    <property type="component" value="Chromosome 5"/>
</dbReference>
<dbReference type="GO" id="GO:0006891">
    <property type="term" value="P:intra-Golgi vesicle-mediated transport"/>
    <property type="evidence" value="ECO:0007669"/>
    <property type="project" value="EnsemblFungi"/>
</dbReference>
<dbReference type="InterPro" id="IPR013935">
    <property type="entry name" value="Trs120_TRAPPC9"/>
</dbReference>
<dbReference type="GO" id="GO:1990071">
    <property type="term" value="C:TRAPPII protein complex"/>
    <property type="evidence" value="ECO:0007669"/>
    <property type="project" value="EnsemblFungi"/>
</dbReference>
<protein>
    <submittedName>
        <fullName evidence="7">Uncharacterized protein</fullName>
    </submittedName>
</protein>